<dbReference type="PANTHER" id="PTHR43798">
    <property type="entry name" value="MONOACYLGLYCEROL LIPASE"/>
    <property type="match status" value="1"/>
</dbReference>
<evidence type="ECO:0000259" key="2">
    <source>
        <dbReference type="Pfam" id="PF00561"/>
    </source>
</evidence>
<organism evidence="3 4">
    <name type="scientific">Aequorivita vladivostokensis</name>
    <dbReference type="NCBI Taxonomy" id="171194"/>
    <lineage>
        <taxon>Bacteria</taxon>
        <taxon>Pseudomonadati</taxon>
        <taxon>Bacteroidota</taxon>
        <taxon>Flavobacteriia</taxon>
        <taxon>Flavobacteriales</taxon>
        <taxon>Flavobacteriaceae</taxon>
        <taxon>Aequorivita</taxon>
    </lineage>
</organism>
<dbReference type="PANTHER" id="PTHR43798:SF31">
    <property type="entry name" value="AB HYDROLASE SUPERFAMILY PROTEIN YCLE"/>
    <property type="match status" value="1"/>
</dbReference>
<evidence type="ECO:0000256" key="1">
    <source>
        <dbReference type="ARBA" id="ARBA00022801"/>
    </source>
</evidence>
<dbReference type="Pfam" id="PF00561">
    <property type="entry name" value="Abhydrolase_1"/>
    <property type="match status" value="1"/>
</dbReference>
<accession>A0ABR5DJE5</accession>
<dbReference type="EMBL" id="JSVU01000003">
    <property type="protein sequence ID" value="KJJ38896.1"/>
    <property type="molecule type" value="Genomic_DNA"/>
</dbReference>
<dbReference type="InterPro" id="IPR029058">
    <property type="entry name" value="AB_hydrolase_fold"/>
</dbReference>
<reference evidence="3 4" key="1">
    <citation type="submission" date="2014-10" db="EMBL/GenBank/DDBJ databases">
        <title>Genome sequencing of Vitellibacter vladivostokensis KMM 3516.</title>
        <authorList>
            <person name="Thevarajoo S."/>
            <person name="Selvaratnam C."/>
            <person name="Goh K.M."/>
            <person name="Chong C.S."/>
        </authorList>
    </citation>
    <scope>NUCLEOTIDE SEQUENCE [LARGE SCALE GENOMIC DNA]</scope>
    <source>
        <strain evidence="3 4">KMM 3516</strain>
    </source>
</reference>
<dbReference type="InterPro" id="IPR000073">
    <property type="entry name" value="AB_hydrolase_1"/>
</dbReference>
<dbReference type="PRINTS" id="PR00111">
    <property type="entry name" value="ABHYDROLASE"/>
</dbReference>
<name>A0ABR5DJE5_9FLAO</name>
<dbReference type="InterPro" id="IPR050266">
    <property type="entry name" value="AB_hydrolase_sf"/>
</dbReference>
<comment type="caution">
    <text evidence="3">The sequence shown here is derived from an EMBL/GenBank/DDBJ whole genome shotgun (WGS) entry which is preliminary data.</text>
</comment>
<evidence type="ECO:0000313" key="4">
    <source>
        <dbReference type="Proteomes" id="UP000033497"/>
    </source>
</evidence>
<feature type="domain" description="AB hydrolase-1" evidence="2">
    <location>
        <begin position="32"/>
        <end position="262"/>
    </location>
</feature>
<sequence>MVGQNSSLEKTAENYLKIKDHHIYFEVAGNGNPIILIHGGYLDHSIWNSQVEYLNRHGYKTIIFDDLGHGSTVNGEEELYGYEIIEQLRSRLKLDKISLVGLSWGAMLAVDYSLKYPENVEKLVLISPGMNGWQYFKDPLAQQNYDLRQLAKKMNQKAMFVEYFQRNWSDGPGQPATRLRKPVRRYIEQIILQNVNEHWNESWSKLSNNTQINTITKKTLLITGQLDALDIHEIAKEYHQNIYNSQWTEIKNAAHTLVLEKPEKTNRLLGKFLKE</sequence>
<evidence type="ECO:0000313" key="3">
    <source>
        <dbReference type="EMBL" id="KJJ38896.1"/>
    </source>
</evidence>
<keyword evidence="4" id="KW-1185">Reference proteome</keyword>
<dbReference type="Gene3D" id="3.40.50.1820">
    <property type="entry name" value="alpha/beta hydrolase"/>
    <property type="match status" value="1"/>
</dbReference>
<dbReference type="SUPFAM" id="SSF53474">
    <property type="entry name" value="alpha/beta-Hydrolases"/>
    <property type="match status" value="1"/>
</dbReference>
<proteinExistence type="predicted"/>
<gene>
    <name evidence="3" type="ORF">MB09_05490</name>
</gene>
<dbReference type="Proteomes" id="UP000033497">
    <property type="component" value="Unassembled WGS sequence"/>
</dbReference>
<protein>
    <recommendedName>
        <fullName evidence="2">AB hydrolase-1 domain-containing protein</fullName>
    </recommendedName>
</protein>
<keyword evidence="1" id="KW-0378">Hydrolase</keyword>